<proteinExistence type="predicted"/>
<feature type="compositionally biased region" description="Basic and acidic residues" evidence="1">
    <location>
        <begin position="47"/>
        <end position="57"/>
    </location>
</feature>
<organism evidence="2 3">
    <name type="scientific">Gonium pectorale</name>
    <name type="common">Green alga</name>
    <dbReference type="NCBI Taxonomy" id="33097"/>
    <lineage>
        <taxon>Eukaryota</taxon>
        <taxon>Viridiplantae</taxon>
        <taxon>Chlorophyta</taxon>
        <taxon>core chlorophytes</taxon>
        <taxon>Chlorophyceae</taxon>
        <taxon>CS clade</taxon>
        <taxon>Chlamydomonadales</taxon>
        <taxon>Volvocaceae</taxon>
        <taxon>Gonium</taxon>
    </lineage>
</organism>
<evidence type="ECO:0000313" key="3">
    <source>
        <dbReference type="Proteomes" id="UP000075714"/>
    </source>
</evidence>
<dbReference type="EMBL" id="LSYV01000018">
    <property type="protein sequence ID" value="KXZ50170.1"/>
    <property type="molecule type" value="Genomic_DNA"/>
</dbReference>
<feature type="compositionally biased region" description="Low complexity" evidence="1">
    <location>
        <begin position="240"/>
        <end position="256"/>
    </location>
</feature>
<dbReference type="Proteomes" id="UP000075714">
    <property type="component" value="Unassembled WGS sequence"/>
</dbReference>
<evidence type="ECO:0000256" key="1">
    <source>
        <dbReference type="SAM" id="MobiDB-lite"/>
    </source>
</evidence>
<reference evidence="3" key="1">
    <citation type="journal article" date="2016" name="Nat. Commun.">
        <title>The Gonium pectorale genome demonstrates co-option of cell cycle regulation during the evolution of multicellularity.</title>
        <authorList>
            <person name="Hanschen E.R."/>
            <person name="Marriage T.N."/>
            <person name="Ferris P.J."/>
            <person name="Hamaji T."/>
            <person name="Toyoda A."/>
            <person name="Fujiyama A."/>
            <person name="Neme R."/>
            <person name="Noguchi H."/>
            <person name="Minakuchi Y."/>
            <person name="Suzuki M."/>
            <person name="Kawai-Toyooka H."/>
            <person name="Smith D.R."/>
            <person name="Sparks H."/>
            <person name="Anderson J."/>
            <person name="Bakaric R."/>
            <person name="Luria V."/>
            <person name="Karger A."/>
            <person name="Kirschner M.W."/>
            <person name="Durand P.M."/>
            <person name="Michod R.E."/>
            <person name="Nozaki H."/>
            <person name="Olson B.J."/>
        </authorList>
    </citation>
    <scope>NUCLEOTIDE SEQUENCE [LARGE SCALE GENOMIC DNA]</scope>
    <source>
        <strain evidence="3">NIES-2863</strain>
    </source>
</reference>
<dbReference type="AlphaFoldDB" id="A0A150GLI2"/>
<evidence type="ECO:0000313" key="2">
    <source>
        <dbReference type="EMBL" id="KXZ50170.1"/>
    </source>
</evidence>
<gene>
    <name evidence="2" type="ORF">GPECTOR_17g806</name>
</gene>
<accession>A0A150GLI2</accession>
<keyword evidence="3" id="KW-1185">Reference proteome</keyword>
<sequence length="283" mass="28211">MQVDTPSLGDIAYSDPRREWTPPQEHTKLWDATRTSLPGNPWSHNIMRLELRPTPETRHHRTRPTSGRPAAPGVPVRQPSPPTQPAPFAAARAVSPKKASPARVIIAEPSASQLSTVPLTELRGQHVPTTAPSPNAGISGLNVTGMGGFSLDGTATVTGSGAVSGSGAGGRSGAVSGSGASAARPTSGRSTATAPPPASTSSGAVAGAAGAASVSVSVSAPPEHVTVSLLGLGQHGGSAAGQAPSHSSQQSQQQLANVRAANSPSWPNCRAPPPATLPSPAAG</sequence>
<feature type="region of interest" description="Disordered" evidence="1">
    <location>
        <begin position="1"/>
        <end position="101"/>
    </location>
</feature>
<feature type="region of interest" description="Disordered" evidence="1">
    <location>
        <begin position="124"/>
        <end position="283"/>
    </location>
</feature>
<feature type="compositionally biased region" description="Gly residues" evidence="1">
    <location>
        <begin position="162"/>
        <end position="172"/>
    </location>
</feature>
<feature type="compositionally biased region" description="Basic and acidic residues" evidence="1">
    <location>
        <begin position="15"/>
        <end position="31"/>
    </location>
</feature>
<comment type="caution">
    <text evidence="2">The sequence shown here is derived from an EMBL/GenBank/DDBJ whole genome shotgun (WGS) entry which is preliminary data.</text>
</comment>
<protein>
    <submittedName>
        <fullName evidence="2">Uncharacterized protein</fullName>
    </submittedName>
</protein>
<name>A0A150GLI2_GONPE</name>
<feature type="compositionally biased region" description="Low complexity" evidence="1">
    <location>
        <begin position="173"/>
        <end position="232"/>
    </location>
</feature>